<protein>
    <recommendedName>
        <fullName evidence="10">tRNA dimethylallyltransferase</fullName>
        <ecNumber evidence="10">2.5.1.75</ecNumber>
    </recommendedName>
    <alternativeName>
        <fullName evidence="10">Dimethylallyl diphosphate:tRNA dimethylallyltransferase</fullName>
        <shortName evidence="10">DMAPP:tRNA dimethylallyltransferase</shortName>
        <shortName evidence="10">DMATase</shortName>
    </alternativeName>
    <alternativeName>
        <fullName evidence="10">Isopentenyl-diphosphate:tRNA isopentenyltransferase</fullName>
        <shortName evidence="10">IPP transferase</shortName>
        <shortName evidence="10">IPPT</shortName>
        <shortName evidence="10">IPTase</shortName>
    </alternativeName>
</protein>
<dbReference type="NCBIfam" id="TIGR00174">
    <property type="entry name" value="miaA"/>
    <property type="match status" value="1"/>
</dbReference>
<feature type="site" description="Interaction with substrate tRNA" evidence="10">
    <location>
        <position position="102"/>
    </location>
</feature>
<evidence type="ECO:0000313" key="14">
    <source>
        <dbReference type="EMBL" id="SDJ76844.1"/>
    </source>
</evidence>
<evidence type="ECO:0000256" key="11">
    <source>
        <dbReference type="RuleBase" id="RU003783"/>
    </source>
</evidence>
<dbReference type="OrthoDB" id="9776390at2"/>
<comment type="function">
    <text evidence="2 10 12">Catalyzes the transfer of a dimethylallyl group onto the adenine at position 37 in tRNAs that read codons beginning with uridine, leading to the formation of N6-(dimethylallyl)adenosine (i(6)A).</text>
</comment>
<evidence type="ECO:0000256" key="13">
    <source>
        <dbReference type="RuleBase" id="RU003785"/>
    </source>
</evidence>
<keyword evidence="8 10" id="KW-0460">Magnesium</keyword>
<dbReference type="RefSeq" id="WP_092595464.1">
    <property type="nucleotide sequence ID" value="NZ_FNFI01000002.1"/>
</dbReference>
<comment type="catalytic activity">
    <reaction evidence="9 10 11">
        <text>adenosine(37) in tRNA + dimethylallyl diphosphate = N(6)-dimethylallyladenosine(37) in tRNA + diphosphate</text>
        <dbReference type="Rhea" id="RHEA:26482"/>
        <dbReference type="Rhea" id="RHEA-COMP:10162"/>
        <dbReference type="Rhea" id="RHEA-COMP:10375"/>
        <dbReference type="ChEBI" id="CHEBI:33019"/>
        <dbReference type="ChEBI" id="CHEBI:57623"/>
        <dbReference type="ChEBI" id="CHEBI:74411"/>
        <dbReference type="ChEBI" id="CHEBI:74415"/>
        <dbReference type="EC" id="2.5.1.75"/>
    </reaction>
</comment>
<dbReference type="InterPro" id="IPR018022">
    <property type="entry name" value="IPT"/>
</dbReference>
<dbReference type="PANTHER" id="PTHR11088:SF60">
    <property type="entry name" value="TRNA DIMETHYLALLYLTRANSFERASE"/>
    <property type="match status" value="1"/>
</dbReference>
<evidence type="ECO:0000256" key="9">
    <source>
        <dbReference type="ARBA" id="ARBA00049563"/>
    </source>
</evidence>
<dbReference type="GO" id="GO:0052381">
    <property type="term" value="F:tRNA dimethylallyltransferase activity"/>
    <property type="evidence" value="ECO:0007669"/>
    <property type="project" value="UniProtKB-UniRule"/>
</dbReference>
<evidence type="ECO:0000256" key="7">
    <source>
        <dbReference type="ARBA" id="ARBA00022840"/>
    </source>
</evidence>
<evidence type="ECO:0000256" key="4">
    <source>
        <dbReference type="ARBA" id="ARBA00022679"/>
    </source>
</evidence>
<dbReference type="STRING" id="586411.SAMN05216187_102229"/>
<keyword evidence="5 10" id="KW-0819">tRNA processing</keyword>
<proteinExistence type="inferred from homology"/>
<name>A0A1G8WF03_9STAP</name>
<evidence type="ECO:0000256" key="12">
    <source>
        <dbReference type="RuleBase" id="RU003784"/>
    </source>
</evidence>
<dbReference type="PANTHER" id="PTHR11088">
    <property type="entry name" value="TRNA DIMETHYLALLYLTRANSFERASE"/>
    <property type="match status" value="1"/>
</dbReference>
<feature type="binding site" evidence="10">
    <location>
        <begin position="13"/>
        <end position="18"/>
    </location>
    <ligand>
        <name>substrate</name>
    </ligand>
</feature>
<dbReference type="InterPro" id="IPR039657">
    <property type="entry name" value="Dimethylallyltransferase"/>
</dbReference>
<dbReference type="GO" id="GO:0006400">
    <property type="term" value="P:tRNA modification"/>
    <property type="evidence" value="ECO:0007669"/>
    <property type="project" value="TreeGrafter"/>
</dbReference>
<dbReference type="InterPro" id="IPR027417">
    <property type="entry name" value="P-loop_NTPase"/>
</dbReference>
<evidence type="ECO:0000256" key="10">
    <source>
        <dbReference type="HAMAP-Rule" id="MF_00185"/>
    </source>
</evidence>
<dbReference type="SUPFAM" id="SSF52540">
    <property type="entry name" value="P-loop containing nucleoside triphosphate hydrolases"/>
    <property type="match status" value="1"/>
</dbReference>
<keyword evidence="7 10" id="KW-0067">ATP-binding</keyword>
<evidence type="ECO:0000256" key="1">
    <source>
        <dbReference type="ARBA" id="ARBA00001946"/>
    </source>
</evidence>
<dbReference type="Pfam" id="PF01715">
    <property type="entry name" value="IPPT"/>
    <property type="match status" value="1"/>
</dbReference>
<evidence type="ECO:0000256" key="2">
    <source>
        <dbReference type="ARBA" id="ARBA00003213"/>
    </source>
</evidence>
<organism evidence="14 15">
    <name type="scientific">Jeotgalicoccus aerolatus</name>
    <dbReference type="NCBI Taxonomy" id="709510"/>
    <lineage>
        <taxon>Bacteria</taxon>
        <taxon>Bacillati</taxon>
        <taxon>Bacillota</taxon>
        <taxon>Bacilli</taxon>
        <taxon>Bacillales</taxon>
        <taxon>Staphylococcaceae</taxon>
        <taxon>Jeotgalicoccus</taxon>
    </lineage>
</organism>
<feature type="region of interest" description="Interaction with substrate tRNA" evidence="10">
    <location>
        <begin position="36"/>
        <end position="39"/>
    </location>
</feature>
<evidence type="ECO:0000256" key="6">
    <source>
        <dbReference type="ARBA" id="ARBA00022741"/>
    </source>
</evidence>
<evidence type="ECO:0000256" key="8">
    <source>
        <dbReference type="ARBA" id="ARBA00022842"/>
    </source>
</evidence>
<reference evidence="15" key="1">
    <citation type="submission" date="2016-10" db="EMBL/GenBank/DDBJ databases">
        <authorList>
            <person name="Varghese N."/>
            <person name="Submissions S."/>
        </authorList>
    </citation>
    <scope>NUCLEOTIDE SEQUENCE [LARGE SCALE GENOMIC DNA]</scope>
    <source>
        <strain evidence="15">CGMCC 1.8911</strain>
    </source>
</reference>
<evidence type="ECO:0000256" key="3">
    <source>
        <dbReference type="ARBA" id="ARBA00005842"/>
    </source>
</evidence>
<keyword evidence="6 10" id="KW-0547">Nucleotide-binding</keyword>
<feature type="site" description="Interaction with substrate tRNA" evidence="10">
    <location>
        <position position="125"/>
    </location>
</feature>
<feature type="binding site" evidence="10">
    <location>
        <begin position="11"/>
        <end position="18"/>
    </location>
    <ligand>
        <name>ATP</name>
        <dbReference type="ChEBI" id="CHEBI:30616"/>
    </ligand>
</feature>
<dbReference type="GO" id="GO:0005524">
    <property type="term" value="F:ATP binding"/>
    <property type="evidence" value="ECO:0007669"/>
    <property type="project" value="UniProtKB-UniRule"/>
</dbReference>
<dbReference type="Gene3D" id="1.10.20.140">
    <property type="match status" value="1"/>
</dbReference>
<dbReference type="AlphaFoldDB" id="A0A1G8WF03"/>
<sequence length="302" mass="34687">MQKSKLLILVGPTAIGKTALSIKIAKEFNAEIISGDSMQVYKGMDIGTGKITAEEMDGVPHHLIDILNPDETFSVSDFQNQVKALVKDIESRNKRVLIAGGTGHYIKALIDGYQFNDEDQEDIERLTHEFEKYSQEELYSKLLKIQPDTDIHPNNKKRIVRQLVKEKLDITEKKAYTQKKEYDTFLVGLSADRSVIYDRINQRVADMFEAGLLEEVRALQKEGLSKTAAQAIGYKEFLPYFKGEAVLTDVMERIQAHSRQYAKRQLTFFRNQLDVHWYDITHASTDIIFQDIYQFLQTKGEN</sequence>
<evidence type="ECO:0000256" key="5">
    <source>
        <dbReference type="ARBA" id="ARBA00022694"/>
    </source>
</evidence>
<comment type="similarity">
    <text evidence="3 10 13">Belongs to the IPP transferase family.</text>
</comment>
<dbReference type="EC" id="2.5.1.75" evidence="10"/>
<comment type="cofactor">
    <cofactor evidence="1 10">
        <name>Mg(2+)</name>
        <dbReference type="ChEBI" id="CHEBI:18420"/>
    </cofactor>
</comment>
<evidence type="ECO:0000313" key="15">
    <source>
        <dbReference type="Proteomes" id="UP000242700"/>
    </source>
</evidence>
<gene>
    <name evidence="10" type="primary">miaA</name>
    <name evidence="14" type="ORF">SAMN05216187_102229</name>
</gene>
<dbReference type="Gene3D" id="3.40.50.300">
    <property type="entry name" value="P-loop containing nucleotide triphosphate hydrolases"/>
    <property type="match status" value="1"/>
</dbReference>
<dbReference type="EMBL" id="FNFI01000002">
    <property type="protein sequence ID" value="SDJ76844.1"/>
    <property type="molecule type" value="Genomic_DNA"/>
</dbReference>
<accession>A0A1G8WF03</accession>
<dbReference type="Proteomes" id="UP000242700">
    <property type="component" value="Unassembled WGS sequence"/>
</dbReference>
<dbReference type="HAMAP" id="MF_00185">
    <property type="entry name" value="IPP_trans"/>
    <property type="match status" value="1"/>
</dbReference>
<comment type="caution">
    <text evidence="10">Lacks conserved residue(s) required for the propagation of feature annotation.</text>
</comment>
<comment type="subunit">
    <text evidence="10">Monomer.</text>
</comment>
<keyword evidence="4 10" id="KW-0808">Transferase</keyword>